<dbReference type="PANTHER" id="PTHR30204">
    <property type="entry name" value="REDOX-CYCLING DRUG-SENSING TRANSCRIPTIONAL ACTIVATOR SOXR"/>
    <property type="match status" value="1"/>
</dbReference>
<dbReference type="Pfam" id="PF08241">
    <property type="entry name" value="Methyltransf_11"/>
    <property type="match status" value="1"/>
</dbReference>
<dbReference type="PROSITE" id="PS50937">
    <property type="entry name" value="HTH_MERR_2"/>
    <property type="match status" value="1"/>
</dbReference>
<dbReference type="InterPro" id="IPR029063">
    <property type="entry name" value="SAM-dependent_MTases_sf"/>
</dbReference>
<dbReference type="InterPro" id="IPR047057">
    <property type="entry name" value="MerR_fam"/>
</dbReference>
<dbReference type="Pfam" id="PF13411">
    <property type="entry name" value="MerR_1"/>
    <property type="match status" value="1"/>
</dbReference>
<dbReference type="SMART" id="SM00422">
    <property type="entry name" value="HTH_MERR"/>
    <property type="match status" value="1"/>
</dbReference>
<evidence type="ECO:0000256" key="2">
    <source>
        <dbReference type="ARBA" id="ARBA00023015"/>
    </source>
</evidence>
<proteinExistence type="predicted"/>
<protein>
    <submittedName>
        <fullName evidence="6">Methyltransferase domain-containing protein</fullName>
    </submittedName>
</protein>
<dbReference type="CDD" id="cd00592">
    <property type="entry name" value="HTH_MerR-like"/>
    <property type="match status" value="1"/>
</dbReference>
<evidence type="ECO:0000256" key="1">
    <source>
        <dbReference type="ARBA" id="ARBA00022491"/>
    </source>
</evidence>
<dbReference type="Gene3D" id="1.10.1660.10">
    <property type="match status" value="1"/>
</dbReference>
<accession>A0ABV9Q358</accession>
<evidence type="ECO:0000256" key="3">
    <source>
        <dbReference type="ARBA" id="ARBA00023125"/>
    </source>
</evidence>
<dbReference type="InterPro" id="IPR009061">
    <property type="entry name" value="DNA-bd_dom_put_sf"/>
</dbReference>
<keyword evidence="6" id="KW-0808">Transferase</keyword>
<feature type="domain" description="HTH merR-type" evidence="5">
    <location>
        <begin position="1"/>
        <end position="69"/>
    </location>
</feature>
<dbReference type="SUPFAM" id="SSF46955">
    <property type="entry name" value="Putative DNA-binding domain"/>
    <property type="match status" value="1"/>
</dbReference>
<name>A0ABV9Q358_9BACL</name>
<comment type="caution">
    <text evidence="6">The sequence shown here is derived from an EMBL/GenBank/DDBJ whole genome shotgun (WGS) entry which is preliminary data.</text>
</comment>
<evidence type="ECO:0000256" key="4">
    <source>
        <dbReference type="ARBA" id="ARBA00023163"/>
    </source>
</evidence>
<sequence>MKIKDIADKLKISPRAIRFYEEKGLLSPIKQEHNQYRTFSEKEVWRLQTIISLREVGMPIGEIKKVLDQIDEGDQDELRYYLELQRAVMFSQWVEMKQIIETTDQMIHLLKQNQLLVLEDIYQLAEGSKRLREIRKNWRDRWNFDRQAVIYDEFVRNDDQSFNVHRNYDEALDLTVKWVSPKAGEFGLDIGTGTGNLAGRFLATGIQIAGIDQSKEMLKQCQRKYPQMETKLGNFLAIPYLDGQFDFVVTSFAFHHLTDEQKQLALEEIRRVLKSHGRICITDLMFEDQQKRIQYVENLKKQGQLNAIRAIEDEYYADRSRLLDWFKQHGYITKQKHINVLLHIVYAVPS</sequence>
<keyword evidence="2" id="KW-0805">Transcription regulation</keyword>
<dbReference type="InterPro" id="IPR013216">
    <property type="entry name" value="Methyltransf_11"/>
</dbReference>
<dbReference type="CDD" id="cd02440">
    <property type="entry name" value="AdoMet_MTases"/>
    <property type="match status" value="1"/>
</dbReference>
<keyword evidence="3" id="KW-0238">DNA-binding</keyword>
<dbReference type="EMBL" id="JBHSHC010000109">
    <property type="protein sequence ID" value="MFC4768610.1"/>
    <property type="molecule type" value="Genomic_DNA"/>
</dbReference>
<dbReference type="Gene3D" id="3.40.50.150">
    <property type="entry name" value="Vaccinia Virus protein VP39"/>
    <property type="match status" value="1"/>
</dbReference>
<dbReference type="InterPro" id="IPR000551">
    <property type="entry name" value="MerR-type_HTH_dom"/>
</dbReference>
<organism evidence="6 7">
    <name type="scientific">Effusibacillus consociatus</name>
    <dbReference type="NCBI Taxonomy" id="1117041"/>
    <lineage>
        <taxon>Bacteria</taxon>
        <taxon>Bacillati</taxon>
        <taxon>Bacillota</taxon>
        <taxon>Bacilli</taxon>
        <taxon>Bacillales</taxon>
        <taxon>Alicyclobacillaceae</taxon>
        <taxon>Effusibacillus</taxon>
    </lineage>
</organism>
<dbReference type="SUPFAM" id="SSF53335">
    <property type="entry name" value="S-adenosyl-L-methionine-dependent methyltransferases"/>
    <property type="match status" value="1"/>
</dbReference>
<evidence type="ECO:0000313" key="6">
    <source>
        <dbReference type="EMBL" id="MFC4768610.1"/>
    </source>
</evidence>
<evidence type="ECO:0000313" key="7">
    <source>
        <dbReference type="Proteomes" id="UP001596002"/>
    </source>
</evidence>
<dbReference type="Proteomes" id="UP001596002">
    <property type="component" value="Unassembled WGS sequence"/>
</dbReference>
<keyword evidence="6" id="KW-0489">Methyltransferase</keyword>
<keyword evidence="1" id="KW-0678">Repressor</keyword>
<dbReference type="GO" id="GO:0032259">
    <property type="term" value="P:methylation"/>
    <property type="evidence" value="ECO:0007669"/>
    <property type="project" value="UniProtKB-KW"/>
</dbReference>
<dbReference type="GO" id="GO:0008168">
    <property type="term" value="F:methyltransferase activity"/>
    <property type="evidence" value="ECO:0007669"/>
    <property type="project" value="UniProtKB-KW"/>
</dbReference>
<keyword evidence="4" id="KW-0804">Transcription</keyword>
<gene>
    <name evidence="6" type="ORF">ACFO8Q_14790</name>
</gene>
<reference evidence="7" key="1">
    <citation type="journal article" date="2019" name="Int. J. Syst. Evol. Microbiol.">
        <title>The Global Catalogue of Microorganisms (GCM) 10K type strain sequencing project: providing services to taxonomists for standard genome sequencing and annotation.</title>
        <authorList>
            <consortium name="The Broad Institute Genomics Platform"/>
            <consortium name="The Broad Institute Genome Sequencing Center for Infectious Disease"/>
            <person name="Wu L."/>
            <person name="Ma J."/>
        </authorList>
    </citation>
    <scope>NUCLEOTIDE SEQUENCE [LARGE SCALE GENOMIC DNA]</scope>
    <source>
        <strain evidence="7">WYCCWR 12678</strain>
    </source>
</reference>
<evidence type="ECO:0000259" key="5">
    <source>
        <dbReference type="PROSITE" id="PS50937"/>
    </source>
</evidence>
<keyword evidence="7" id="KW-1185">Reference proteome</keyword>
<dbReference type="RefSeq" id="WP_380026569.1">
    <property type="nucleotide sequence ID" value="NZ_JBHSHC010000109.1"/>
</dbReference>
<dbReference type="PANTHER" id="PTHR30204:SF69">
    <property type="entry name" value="MERR-FAMILY TRANSCRIPTIONAL REGULATOR"/>
    <property type="match status" value="1"/>
</dbReference>